<accession>A0A0U1KXE0</accession>
<evidence type="ECO:0000313" key="3">
    <source>
        <dbReference type="Proteomes" id="UP000049855"/>
    </source>
</evidence>
<feature type="compositionally biased region" description="Basic and acidic residues" evidence="1">
    <location>
        <begin position="1"/>
        <end position="21"/>
    </location>
</feature>
<reference evidence="3" key="1">
    <citation type="submission" date="2015-03" db="EMBL/GenBank/DDBJ databases">
        <authorList>
            <person name="Nijsse Bart"/>
        </authorList>
    </citation>
    <scope>NUCLEOTIDE SEQUENCE [LARGE SCALE GENOMIC DNA]</scope>
</reference>
<evidence type="ECO:0000313" key="2">
    <source>
        <dbReference type="EMBL" id="CQR72036.1"/>
    </source>
</evidence>
<keyword evidence="3" id="KW-1185">Reference proteome</keyword>
<dbReference type="Proteomes" id="UP000049855">
    <property type="component" value="Unassembled WGS sequence"/>
</dbReference>
<sequence length="51" mass="5651">MEKQNKHRNNTEDTDKFHVPFEVDGTNSSALGGTSPEMSALTKLTTKLTQD</sequence>
<proteinExistence type="predicted"/>
<name>A0A0U1KXE0_9FIRM</name>
<feature type="region of interest" description="Disordered" evidence="1">
    <location>
        <begin position="1"/>
        <end position="51"/>
    </location>
</feature>
<dbReference type="EMBL" id="CTRP01000008">
    <property type="protein sequence ID" value="CQR72036.1"/>
    <property type="molecule type" value="Genomic_DNA"/>
</dbReference>
<dbReference type="RefSeq" id="WP_021167670.1">
    <property type="nucleotide sequence ID" value="NZ_CTRP01000008.1"/>
</dbReference>
<gene>
    <name evidence="2" type="ORF">SpAn4DRAFT_4725</name>
</gene>
<evidence type="ECO:0000256" key="1">
    <source>
        <dbReference type="SAM" id="MobiDB-lite"/>
    </source>
</evidence>
<organism evidence="2 3">
    <name type="scientific">Sporomusa ovata</name>
    <dbReference type="NCBI Taxonomy" id="2378"/>
    <lineage>
        <taxon>Bacteria</taxon>
        <taxon>Bacillati</taxon>
        <taxon>Bacillota</taxon>
        <taxon>Negativicutes</taxon>
        <taxon>Selenomonadales</taxon>
        <taxon>Sporomusaceae</taxon>
        <taxon>Sporomusa</taxon>
    </lineage>
</organism>
<protein>
    <submittedName>
        <fullName evidence="2">Uncharacterized protein</fullName>
    </submittedName>
</protein>
<feature type="compositionally biased region" description="Polar residues" evidence="1">
    <location>
        <begin position="42"/>
        <end position="51"/>
    </location>
</feature>
<dbReference type="AlphaFoldDB" id="A0A0U1KXE0"/>